<dbReference type="EMBL" id="BOPZ01000003">
    <property type="protein sequence ID" value="GIM27770.1"/>
    <property type="molecule type" value="Genomic_DNA"/>
</dbReference>
<dbReference type="PANTHER" id="PTHR39183">
    <property type="entry name" value="SPORE COAT PROTEIN F-LIKE PROTEIN YHCQ"/>
    <property type="match status" value="1"/>
</dbReference>
<dbReference type="InterPro" id="IPR012347">
    <property type="entry name" value="Ferritin-like"/>
</dbReference>
<keyword evidence="4" id="KW-0946">Virion</keyword>
<dbReference type="Proteomes" id="UP000679179">
    <property type="component" value="Unassembled WGS sequence"/>
</dbReference>
<reference evidence="4" key="1">
    <citation type="submission" date="2021-03" db="EMBL/GenBank/DDBJ databases">
        <title>Taxonomic study of Clostridium polyendosporum from meadow-gley soil under rice.</title>
        <authorList>
            <person name="Kobayashi H."/>
            <person name="Tanizawa Y."/>
            <person name="Yagura M."/>
        </authorList>
    </citation>
    <scope>NUCLEOTIDE SEQUENCE</scope>
    <source>
        <strain evidence="4">JCM 30710</strain>
    </source>
</reference>
<evidence type="ECO:0000256" key="3">
    <source>
        <dbReference type="ARBA" id="ARBA00024344"/>
    </source>
</evidence>
<dbReference type="Pfam" id="PF07875">
    <property type="entry name" value="Coat_F"/>
    <property type="match status" value="1"/>
</dbReference>
<dbReference type="RefSeq" id="WP_212902526.1">
    <property type="nucleotide sequence ID" value="NZ_BOPZ01000003.1"/>
</dbReference>
<keyword evidence="1" id="KW-0749">Sporulation</keyword>
<evidence type="ECO:0000256" key="2">
    <source>
        <dbReference type="ARBA" id="ARBA00024325"/>
    </source>
</evidence>
<proteinExistence type="inferred from homology"/>
<evidence type="ECO:0000256" key="1">
    <source>
        <dbReference type="ARBA" id="ARBA00022969"/>
    </source>
</evidence>
<comment type="subcellular location">
    <subcellularLocation>
        <location evidence="2">Spore coat</location>
    </subcellularLocation>
</comment>
<keyword evidence="4" id="KW-0167">Capsid protein</keyword>
<name>A0A919RWI8_9CLOT</name>
<comment type="similarity">
    <text evidence="3">Belongs to the CotF family.</text>
</comment>
<gene>
    <name evidence="4" type="ORF">CPJCM30710_04360</name>
</gene>
<comment type="caution">
    <text evidence="4">The sequence shown here is derived from an EMBL/GenBank/DDBJ whole genome shotgun (WGS) entry which is preliminary data.</text>
</comment>
<keyword evidence="5" id="KW-1185">Reference proteome</keyword>
<dbReference type="GO" id="GO:0030435">
    <property type="term" value="P:sporulation resulting in formation of a cellular spore"/>
    <property type="evidence" value="ECO:0007669"/>
    <property type="project" value="UniProtKB-KW"/>
</dbReference>
<dbReference type="PANTHER" id="PTHR39183:SF1">
    <property type="entry name" value="SPORE COAT PROTEIN F-LIKE PROTEIN YHCQ"/>
    <property type="match status" value="1"/>
</dbReference>
<evidence type="ECO:0000313" key="4">
    <source>
        <dbReference type="EMBL" id="GIM27770.1"/>
    </source>
</evidence>
<dbReference type="InterPro" id="IPR012851">
    <property type="entry name" value="Spore_coat_CotF-like"/>
</dbReference>
<sequence>MNAIIEGLTGMDKMNDQAIATDFLIAAKTGIKNYALAISETATPEVREMLRRHLDTAIATHEKITNYMMNNGYYHAYNPQEQFRVDMQVTDTTLNLVSK</sequence>
<dbReference type="AlphaFoldDB" id="A0A919RWI8"/>
<protein>
    <submittedName>
        <fullName evidence="4">Spore coat protein</fullName>
    </submittedName>
</protein>
<organism evidence="4 5">
    <name type="scientific">Clostridium polyendosporum</name>
    <dbReference type="NCBI Taxonomy" id="69208"/>
    <lineage>
        <taxon>Bacteria</taxon>
        <taxon>Bacillati</taxon>
        <taxon>Bacillota</taxon>
        <taxon>Clostridia</taxon>
        <taxon>Eubacteriales</taxon>
        <taxon>Clostridiaceae</taxon>
        <taxon>Clostridium</taxon>
    </lineage>
</organism>
<dbReference type="Gene3D" id="1.20.1260.10">
    <property type="match status" value="1"/>
</dbReference>
<evidence type="ECO:0000313" key="5">
    <source>
        <dbReference type="Proteomes" id="UP000679179"/>
    </source>
</evidence>
<accession>A0A919RWI8</accession>